<dbReference type="GO" id="GO:0051082">
    <property type="term" value="F:unfolded protein binding"/>
    <property type="evidence" value="ECO:0007669"/>
    <property type="project" value="InterPro"/>
</dbReference>
<dbReference type="InterPro" id="IPR035958">
    <property type="entry name" value="SecB-like_sf"/>
</dbReference>
<dbReference type="NCBIfam" id="TIGR00809">
    <property type="entry name" value="secB"/>
    <property type="match status" value="1"/>
</dbReference>
<comment type="subunit">
    <text evidence="5">Homotetramer, a dimer of dimers. One homotetramer interacts with 1 SecA dimer.</text>
</comment>
<dbReference type="SMR" id="A0AAW7X6D4"/>
<dbReference type="GeneID" id="98612197"/>
<dbReference type="AlphaFoldDB" id="A0AAW7X6D4"/>
<evidence type="ECO:0000256" key="2">
    <source>
        <dbReference type="ARBA" id="ARBA00022448"/>
    </source>
</evidence>
<dbReference type="PANTHER" id="PTHR36918:SF1">
    <property type="entry name" value="PROTEIN-EXPORT PROTEIN SECB"/>
    <property type="match status" value="1"/>
</dbReference>
<evidence type="ECO:0000256" key="1">
    <source>
        <dbReference type="ARBA" id="ARBA00009990"/>
    </source>
</evidence>
<evidence type="ECO:0000313" key="7">
    <source>
        <dbReference type="Proteomes" id="UP001169760"/>
    </source>
</evidence>
<keyword evidence="4 5" id="KW-0811">Translocation</keyword>
<comment type="caution">
    <text evidence="6">The sequence shown here is derived from an EMBL/GenBank/DDBJ whole genome shotgun (WGS) entry which is preliminary data.</text>
</comment>
<keyword evidence="5" id="KW-0963">Cytoplasm</keyword>
<dbReference type="Gene3D" id="3.10.420.10">
    <property type="entry name" value="SecB-like"/>
    <property type="match status" value="1"/>
</dbReference>
<dbReference type="PANTHER" id="PTHR36918">
    <property type="match status" value="1"/>
</dbReference>
<dbReference type="PRINTS" id="PR01594">
    <property type="entry name" value="SECBCHAPRONE"/>
</dbReference>
<dbReference type="InterPro" id="IPR003708">
    <property type="entry name" value="SecB"/>
</dbReference>
<dbReference type="GO" id="GO:0005737">
    <property type="term" value="C:cytoplasm"/>
    <property type="evidence" value="ECO:0007669"/>
    <property type="project" value="UniProtKB-SubCell"/>
</dbReference>
<comment type="similarity">
    <text evidence="1 5">Belongs to the SecB family.</text>
</comment>
<proteinExistence type="inferred from homology"/>
<dbReference type="HAMAP" id="MF_00821">
    <property type="entry name" value="SecB"/>
    <property type="match status" value="1"/>
</dbReference>
<protein>
    <recommendedName>
        <fullName evidence="5">Protein-export protein SecB</fullName>
    </recommendedName>
</protein>
<comment type="function">
    <text evidence="5">One of the proteins required for the normal export of preproteins out of the cell cytoplasm. It is a molecular chaperone that binds to a subset of precursor proteins, maintaining them in a translocation-competent state. It also specifically binds to its receptor SecA.</text>
</comment>
<dbReference type="SUPFAM" id="SSF54611">
    <property type="entry name" value="SecB-like"/>
    <property type="match status" value="1"/>
</dbReference>
<dbReference type="RefSeq" id="WP_011466982.1">
    <property type="nucleotide sequence ID" value="NZ_CP123764.1"/>
</dbReference>
<dbReference type="Proteomes" id="UP001169760">
    <property type="component" value="Unassembled WGS sequence"/>
</dbReference>
<dbReference type="GO" id="GO:0015031">
    <property type="term" value="P:protein transport"/>
    <property type="evidence" value="ECO:0007669"/>
    <property type="project" value="UniProtKB-UniRule"/>
</dbReference>
<reference evidence="6" key="1">
    <citation type="submission" date="2023-07" db="EMBL/GenBank/DDBJ databases">
        <title>Genome content predicts the carbon catabolic preferences of heterotrophic bacteria.</title>
        <authorList>
            <person name="Gralka M."/>
        </authorList>
    </citation>
    <scope>NUCLEOTIDE SEQUENCE</scope>
    <source>
        <strain evidence="6">I3M17_2</strain>
    </source>
</reference>
<evidence type="ECO:0000313" key="6">
    <source>
        <dbReference type="EMBL" id="MDO6422067.1"/>
    </source>
</evidence>
<organism evidence="6 7">
    <name type="scientific">Saccharophagus degradans</name>
    <dbReference type="NCBI Taxonomy" id="86304"/>
    <lineage>
        <taxon>Bacteria</taxon>
        <taxon>Pseudomonadati</taxon>
        <taxon>Pseudomonadota</taxon>
        <taxon>Gammaproteobacteria</taxon>
        <taxon>Cellvibrionales</taxon>
        <taxon>Cellvibrionaceae</taxon>
        <taxon>Saccharophagus</taxon>
    </lineage>
</organism>
<sequence>MSEENTTNNEAAAAEGKAPAGFGIKRVFTKDLSFEVPAGLGAFSLQGQPNVGQDLNTQINRVDDTHYEVVLKVTVTVKMGEDKVAFLAEVHQAGIFQVVGIEGPQLQQVLSTACPQILFPYVRETIDSLAVRGGFAPVLLPQINFDALFVQAVAQAKAQADSQAEADA</sequence>
<keyword evidence="5" id="KW-0143">Chaperone</keyword>
<dbReference type="Pfam" id="PF02556">
    <property type="entry name" value="SecB"/>
    <property type="match status" value="1"/>
</dbReference>
<gene>
    <name evidence="5 6" type="primary">secB</name>
    <name evidence="6" type="ORF">Q4521_06255</name>
</gene>
<evidence type="ECO:0000256" key="3">
    <source>
        <dbReference type="ARBA" id="ARBA00022927"/>
    </source>
</evidence>
<evidence type="ECO:0000256" key="4">
    <source>
        <dbReference type="ARBA" id="ARBA00023010"/>
    </source>
</evidence>
<dbReference type="GO" id="GO:0006457">
    <property type="term" value="P:protein folding"/>
    <property type="evidence" value="ECO:0007669"/>
    <property type="project" value="UniProtKB-UniRule"/>
</dbReference>
<dbReference type="EMBL" id="JAUOPB010000004">
    <property type="protein sequence ID" value="MDO6422067.1"/>
    <property type="molecule type" value="Genomic_DNA"/>
</dbReference>
<dbReference type="GO" id="GO:0051262">
    <property type="term" value="P:protein tetramerization"/>
    <property type="evidence" value="ECO:0007669"/>
    <property type="project" value="InterPro"/>
</dbReference>
<accession>A0AAW7X6D4</accession>
<comment type="subcellular location">
    <subcellularLocation>
        <location evidence="5">Cytoplasm</location>
    </subcellularLocation>
</comment>
<evidence type="ECO:0000256" key="5">
    <source>
        <dbReference type="HAMAP-Rule" id="MF_00821"/>
    </source>
</evidence>
<keyword evidence="3 5" id="KW-0653">Protein transport</keyword>
<keyword evidence="2 5" id="KW-0813">Transport</keyword>
<name>A0AAW7X6D4_9GAMM</name>